<dbReference type="PANTHER" id="PTHR12956">
    <property type="entry name" value="ALKALINE CERAMIDASE-RELATED"/>
    <property type="match status" value="1"/>
</dbReference>
<comment type="caution">
    <text evidence="4">The sequence shown here is derived from an EMBL/GenBank/DDBJ whole genome shotgun (WGS) entry which is preliminary data.</text>
</comment>
<protein>
    <recommendedName>
        <fullName evidence="3">TOD1/MUCI70 glycosyltransferase-like domain-containing protein</fullName>
    </recommendedName>
</protein>
<feature type="transmembrane region" description="Helical" evidence="2">
    <location>
        <begin position="63"/>
        <end position="83"/>
    </location>
</feature>
<feature type="region of interest" description="Disordered" evidence="1">
    <location>
        <begin position="121"/>
        <end position="142"/>
    </location>
</feature>
<evidence type="ECO:0000256" key="2">
    <source>
        <dbReference type="SAM" id="Phobius"/>
    </source>
</evidence>
<gene>
    <name evidence="4" type="ORF">SAY86_015898</name>
</gene>
<accession>A0AAN7L9E6</accession>
<dbReference type="AlphaFoldDB" id="A0AAN7L9E6"/>
<name>A0AAN7L9E6_TRANT</name>
<keyword evidence="2" id="KW-0472">Membrane</keyword>
<sequence length="353" mass="39275">MSGGLIGLGTGSYESLQQVHLPNGVSHNQSGLLRKPSKVALSSWREKERLISLLCRYLGRRKVAMLLLVVLALLVFVFGSFTVDKESNVQSIAQHIENARLLSGKTSLQFLIPPSIRVEDAKTDRTSSGRTTVSHDDENRDGVLVPHHPPPSARLHFHSHPRVTSSSSILVDRASLWHQRCEKFAFPPPPPPDRKRPGPRLCYLPVEDAMSSMPNSPTVSPVLKNLTYIHYGDPKNVESHGGSSFGGYPSLDERNDSFDIKESMKVHCGFVNGSKPGRQTGFDIDEADFVEMEKTYDVIVASGIFGNYDVIQQPKNTSEATRRNISFFMFIDEETEAYMRYISVLDSSMKVGL</sequence>
<dbReference type="PANTHER" id="PTHR12956:SF61">
    <property type="entry name" value="TRNA (MET) CYTIDINE ACETYLTRANSFERASE-RELATED"/>
    <property type="match status" value="1"/>
</dbReference>
<feature type="domain" description="TOD1/MUCI70 glycosyltransferase-like" evidence="3">
    <location>
        <begin position="226"/>
        <end position="353"/>
    </location>
</feature>
<dbReference type="Proteomes" id="UP001346149">
    <property type="component" value="Unassembled WGS sequence"/>
</dbReference>
<dbReference type="EMBL" id="JAXQNO010000016">
    <property type="protein sequence ID" value="KAK4781796.1"/>
    <property type="molecule type" value="Genomic_DNA"/>
</dbReference>
<evidence type="ECO:0000256" key="1">
    <source>
        <dbReference type="SAM" id="MobiDB-lite"/>
    </source>
</evidence>
<evidence type="ECO:0000313" key="4">
    <source>
        <dbReference type="EMBL" id="KAK4781796.1"/>
    </source>
</evidence>
<organism evidence="4 5">
    <name type="scientific">Trapa natans</name>
    <name type="common">Water chestnut</name>
    <dbReference type="NCBI Taxonomy" id="22666"/>
    <lineage>
        <taxon>Eukaryota</taxon>
        <taxon>Viridiplantae</taxon>
        <taxon>Streptophyta</taxon>
        <taxon>Embryophyta</taxon>
        <taxon>Tracheophyta</taxon>
        <taxon>Spermatophyta</taxon>
        <taxon>Magnoliopsida</taxon>
        <taxon>eudicotyledons</taxon>
        <taxon>Gunneridae</taxon>
        <taxon>Pentapetalae</taxon>
        <taxon>rosids</taxon>
        <taxon>malvids</taxon>
        <taxon>Myrtales</taxon>
        <taxon>Lythraceae</taxon>
        <taxon>Trapa</taxon>
    </lineage>
</organism>
<dbReference type="InterPro" id="IPR048354">
    <property type="entry name" value="TOD1_MUCI70_glycTrfase_dom"/>
</dbReference>
<feature type="compositionally biased region" description="Basic and acidic residues" evidence="1">
    <location>
        <begin position="121"/>
        <end position="141"/>
    </location>
</feature>
<keyword evidence="2" id="KW-0812">Transmembrane</keyword>
<evidence type="ECO:0000259" key="3">
    <source>
        <dbReference type="Pfam" id="PF04765"/>
    </source>
</evidence>
<dbReference type="Pfam" id="PF04765">
    <property type="entry name" value="TOD1_MUCI70"/>
    <property type="match status" value="1"/>
</dbReference>
<reference evidence="4 5" key="1">
    <citation type="journal article" date="2023" name="Hortic Res">
        <title>Pangenome of water caltrop reveals structural variations and asymmetric subgenome divergence after allopolyploidization.</title>
        <authorList>
            <person name="Zhang X."/>
            <person name="Chen Y."/>
            <person name="Wang L."/>
            <person name="Yuan Y."/>
            <person name="Fang M."/>
            <person name="Shi L."/>
            <person name="Lu R."/>
            <person name="Comes H.P."/>
            <person name="Ma Y."/>
            <person name="Chen Y."/>
            <person name="Huang G."/>
            <person name="Zhou Y."/>
            <person name="Zheng Z."/>
            <person name="Qiu Y."/>
        </authorList>
    </citation>
    <scope>NUCLEOTIDE SEQUENCE [LARGE SCALE GENOMIC DNA]</scope>
    <source>
        <strain evidence="4">F231</strain>
    </source>
</reference>
<keyword evidence="5" id="KW-1185">Reference proteome</keyword>
<proteinExistence type="predicted"/>
<dbReference type="InterPro" id="IPR006852">
    <property type="entry name" value="TOD1_MUCI70"/>
</dbReference>
<keyword evidence="2" id="KW-1133">Transmembrane helix</keyword>
<evidence type="ECO:0000313" key="5">
    <source>
        <dbReference type="Proteomes" id="UP001346149"/>
    </source>
</evidence>